<dbReference type="OrthoDB" id="6145874at2759"/>
<dbReference type="GO" id="GO:0005615">
    <property type="term" value="C:extracellular space"/>
    <property type="evidence" value="ECO:0007669"/>
    <property type="project" value="TreeGrafter"/>
</dbReference>
<feature type="chain" id="PRO_5010871916" description="Fibrinogen C-terminal domain-containing protein" evidence="2">
    <location>
        <begin position="17"/>
        <end position="241"/>
    </location>
</feature>
<dbReference type="Gene3D" id="3.90.215.10">
    <property type="entry name" value="Gamma Fibrinogen, chain A, domain 1"/>
    <property type="match status" value="1"/>
</dbReference>
<dbReference type="InterPro" id="IPR014716">
    <property type="entry name" value="Fibrinogen_a/b/g_C_1"/>
</dbReference>
<reference evidence="4" key="2">
    <citation type="submission" date="2017-05" db="UniProtKB">
        <authorList>
            <consortium name="EnsemblMetazoa"/>
        </authorList>
    </citation>
    <scope>IDENTIFICATION</scope>
</reference>
<protein>
    <recommendedName>
        <fullName evidence="3">Fibrinogen C-terminal domain-containing protein</fullName>
    </recommendedName>
</protein>
<dbReference type="EnsemblMetazoa" id="XM_019993221.1">
    <property type="protein sequence ID" value="XP_019848780.1"/>
    <property type="gene ID" value="LOC100632192"/>
</dbReference>
<evidence type="ECO:0000256" key="2">
    <source>
        <dbReference type="SAM" id="SignalP"/>
    </source>
</evidence>
<dbReference type="NCBIfam" id="NF040941">
    <property type="entry name" value="GGGWT_bact"/>
    <property type="match status" value="1"/>
</dbReference>
<dbReference type="Proteomes" id="UP000007879">
    <property type="component" value="Unassembled WGS sequence"/>
</dbReference>
<name>A0A1X7VK27_AMPQE</name>
<feature type="signal peptide" evidence="2">
    <location>
        <begin position="1"/>
        <end position="16"/>
    </location>
</feature>
<dbReference type="AlphaFoldDB" id="A0A1X7VK27"/>
<dbReference type="PANTHER" id="PTHR19143">
    <property type="entry name" value="FIBRINOGEN/TENASCIN/ANGIOPOEITIN"/>
    <property type="match status" value="1"/>
</dbReference>
<evidence type="ECO:0000313" key="5">
    <source>
        <dbReference type="Proteomes" id="UP000007879"/>
    </source>
</evidence>
<dbReference type="CDD" id="cd00087">
    <property type="entry name" value="FReD"/>
    <property type="match status" value="1"/>
</dbReference>
<gene>
    <name evidence="4" type="primary">100632192</name>
</gene>
<keyword evidence="5" id="KW-1185">Reference proteome</keyword>
<dbReference type="eggNOG" id="KOG2579">
    <property type="taxonomic scope" value="Eukaryota"/>
</dbReference>
<dbReference type="PROSITE" id="PS51406">
    <property type="entry name" value="FIBRINOGEN_C_2"/>
    <property type="match status" value="1"/>
</dbReference>
<dbReference type="Pfam" id="PF00147">
    <property type="entry name" value="Fibrinogen_C"/>
    <property type="match status" value="1"/>
</dbReference>
<keyword evidence="2" id="KW-0732">Signal</keyword>
<dbReference type="KEGG" id="aqu:100632192"/>
<keyword evidence="1" id="KW-1015">Disulfide bond</keyword>
<dbReference type="InterPro" id="IPR050373">
    <property type="entry name" value="Fibrinogen_C-term_domain"/>
</dbReference>
<dbReference type="InterPro" id="IPR036056">
    <property type="entry name" value="Fibrinogen-like_C"/>
</dbReference>
<dbReference type="InParanoid" id="A0A1X7VK27"/>
<sequence length="241" mass="28385">MLALLIIISCISFMNALCPEENCPLPRDCKDWYDLGVRKSCVYPIYLEDNETMIKVYCDMETAGGGWTVIQRRMDGSLDFNRYWYEYENGFGNVTGEFWLGLNYIAKLSSNCRTTLRVELEDFEEDRRHAEYSYFYVSTYRYQLSIGGYSGTAGDSLYGGSYNTRHNRMYFSTRDCDYDRYYSSCARVHRSGWWFNRCMQSNLNAPYSENPHVSYLRGITWTSWKGSYYSCKGTEMKVRCR</sequence>
<dbReference type="SUPFAM" id="SSF56496">
    <property type="entry name" value="Fibrinogen C-terminal domain-like"/>
    <property type="match status" value="1"/>
</dbReference>
<dbReference type="EnsemblMetazoa" id="Aqu2.1.39807_001">
    <property type="protein sequence ID" value="Aqu2.1.39807_001"/>
    <property type="gene ID" value="Aqu2.1.39807"/>
</dbReference>
<evidence type="ECO:0000313" key="4">
    <source>
        <dbReference type="EnsemblMetazoa" id="Aqu2.1.39807_001"/>
    </source>
</evidence>
<proteinExistence type="predicted"/>
<organism evidence="4">
    <name type="scientific">Amphimedon queenslandica</name>
    <name type="common">Sponge</name>
    <dbReference type="NCBI Taxonomy" id="400682"/>
    <lineage>
        <taxon>Eukaryota</taxon>
        <taxon>Metazoa</taxon>
        <taxon>Porifera</taxon>
        <taxon>Demospongiae</taxon>
        <taxon>Heteroscleromorpha</taxon>
        <taxon>Haplosclerida</taxon>
        <taxon>Niphatidae</taxon>
        <taxon>Amphimedon</taxon>
    </lineage>
</organism>
<dbReference type="SMART" id="SM00186">
    <property type="entry name" value="FBG"/>
    <property type="match status" value="1"/>
</dbReference>
<evidence type="ECO:0000259" key="3">
    <source>
        <dbReference type="PROSITE" id="PS51406"/>
    </source>
</evidence>
<evidence type="ECO:0000256" key="1">
    <source>
        <dbReference type="ARBA" id="ARBA00023157"/>
    </source>
</evidence>
<dbReference type="InterPro" id="IPR002181">
    <property type="entry name" value="Fibrinogen_a/b/g_C_dom"/>
</dbReference>
<dbReference type="FunFam" id="3.90.215.10:FF:000001">
    <property type="entry name" value="Tenascin isoform 1"/>
    <property type="match status" value="1"/>
</dbReference>
<reference evidence="5" key="1">
    <citation type="journal article" date="2010" name="Nature">
        <title>The Amphimedon queenslandica genome and the evolution of animal complexity.</title>
        <authorList>
            <person name="Srivastava M."/>
            <person name="Simakov O."/>
            <person name="Chapman J."/>
            <person name="Fahey B."/>
            <person name="Gauthier M.E."/>
            <person name="Mitros T."/>
            <person name="Richards G.S."/>
            <person name="Conaco C."/>
            <person name="Dacre M."/>
            <person name="Hellsten U."/>
            <person name="Larroux C."/>
            <person name="Putnam N.H."/>
            <person name="Stanke M."/>
            <person name="Adamska M."/>
            <person name="Darling A."/>
            <person name="Degnan S.M."/>
            <person name="Oakley T.H."/>
            <person name="Plachetzki D.C."/>
            <person name="Zhai Y."/>
            <person name="Adamski M."/>
            <person name="Calcino A."/>
            <person name="Cummins S.F."/>
            <person name="Goodstein D.M."/>
            <person name="Harris C."/>
            <person name="Jackson D.J."/>
            <person name="Leys S.P."/>
            <person name="Shu S."/>
            <person name="Woodcroft B.J."/>
            <person name="Vervoort M."/>
            <person name="Kosik K.S."/>
            <person name="Manning G."/>
            <person name="Degnan B.M."/>
            <person name="Rokhsar D.S."/>
        </authorList>
    </citation>
    <scope>NUCLEOTIDE SEQUENCE [LARGE SCALE GENOMIC DNA]</scope>
</reference>
<accession>A0A1X7VK27</accession>
<feature type="domain" description="Fibrinogen C-terminal" evidence="3">
    <location>
        <begin position="20"/>
        <end position="241"/>
    </location>
</feature>